<comment type="caution">
    <text evidence="5">The sequence shown here is derived from an EMBL/GenBank/DDBJ whole genome shotgun (WGS) entry which is preliminary data.</text>
</comment>
<dbReference type="Pfam" id="PF13649">
    <property type="entry name" value="Methyltransf_25"/>
    <property type="match status" value="1"/>
</dbReference>
<evidence type="ECO:0000256" key="2">
    <source>
        <dbReference type="ARBA" id="ARBA00022679"/>
    </source>
</evidence>
<dbReference type="Proteomes" id="UP000256345">
    <property type="component" value="Unassembled WGS sequence"/>
</dbReference>
<gene>
    <name evidence="5" type="ORF">ATI61_115122</name>
</gene>
<accession>A0ABX9JQ08</accession>
<keyword evidence="3" id="KW-0949">S-adenosyl-L-methionine</keyword>
<proteinExistence type="predicted"/>
<feature type="domain" description="Methyltransferase" evidence="4">
    <location>
        <begin position="50"/>
        <end position="138"/>
    </location>
</feature>
<keyword evidence="2" id="KW-0808">Transferase</keyword>
<evidence type="ECO:0000256" key="1">
    <source>
        <dbReference type="ARBA" id="ARBA00022603"/>
    </source>
</evidence>
<evidence type="ECO:0000313" key="5">
    <source>
        <dbReference type="EMBL" id="REG24080.1"/>
    </source>
</evidence>
<dbReference type="SUPFAM" id="SSF53335">
    <property type="entry name" value="S-adenosyl-L-methionine-dependent methyltransferases"/>
    <property type="match status" value="1"/>
</dbReference>
<dbReference type="RefSeq" id="WP_047857480.1">
    <property type="nucleotide sequence ID" value="NZ_CP011509.1"/>
</dbReference>
<dbReference type="InterPro" id="IPR041698">
    <property type="entry name" value="Methyltransf_25"/>
</dbReference>
<dbReference type="Gene3D" id="3.40.50.150">
    <property type="entry name" value="Vaccinia Virus protein VP39"/>
    <property type="match status" value="1"/>
</dbReference>
<name>A0ABX9JQ08_9BACT</name>
<keyword evidence="1 5" id="KW-0489">Methyltransferase</keyword>
<keyword evidence="6" id="KW-1185">Reference proteome</keyword>
<evidence type="ECO:0000259" key="4">
    <source>
        <dbReference type="Pfam" id="PF13649"/>
    </source>
</evidence>
<dbReference type="PANTHER" id="PTHR43464:SF19">
    <property type="entry name" value="UBIQUINONE BIOSYNTHESIS O-METHYLTRANSFERASE, MITOCHONDRIAL"/>
    <property type="match status" value="1"/>
</dbReference>
<evidence type="ECO:0000256" key="3">
    <source>
        <dbReference type="ARBA" id="ARBA00022691"/>
    </source>
</evidence>
<dbReference type="CDD" id="cd02440">
    <property type="entry name" value="AdoMet_MTases"/>
    <property type="match status" value="1"/>
</dbReference>
<reference evidence="5 6" key="1">
    <citation type="submission" date="2018-08" db="EMBL/GenBank/DDBJ databases">
        <title>Genomic Encyclopedia of Archaeal and Bacterial Type Strains, Phase II (KMG-II): from individual species to whole genera.</title>
        <authorList>
            <person name="Goeker M."/>
        </authorList>
    </citation>
    <scope>NUCLEOTIDE SEQUENCE [LARGE SCALE GENOMIC DNA]</scope>
    <source>
        <strain evidence="5 6">DSM 2261</strain>
    </source>
</reference>
<dbReference type="GO" id="GO:0032259">
    <property type="term" value="P:methylation"/>
    <property type="evidence" value="ECO:0007669"/>
    <property type="project" value="UniProtKB-KW"/>
</dbReference>
<protein>
    <submittedName>
        <fullName evidence="5">Methyltransferase family protein</fullName>
    </submittedName>
</protein>
<sequence length="217" mass="24616">MPTTDEQEQGVRKVYGEIAEVYETFFPSLQRYEGRVERFLGETVAPGLRVLDVGCGPGQLTRDLEPTVQVVGLDLSPEMIERARQGRPSGEYRVYSYRDSVPGELGRFDVALAVGCLDFCDELARTLGHVSEALKPGGRLLFTVLERRPGLEGHEEARRQIQTADQDVTLYFWSFVETARALEAANLLPRTYGHGPGWVQLLEQRTMHFGWWDVERR</sequence>
<dbReference type="InterPro" id="IPR029063">
    <property type="entry name" value="SAM-dependent_MTases_sf"/>
</dbReference>
<organism evidence="5 6">
    <name type="scientific">Archangium gephyra</name>
    <dbReference type="NCBI Taxonomy" id="48"/>
    <lineage>
        <taxon>Bacteria</taxon>
        <taxon>Pseudomonadati</taxon>
        <taxon>Myxococcota</taxon>
        <taxon>Myxococcia</taxon>
        <taxon>Myxococcales</taxon>
        <taxon>Cystobacterineae</taxon>
        <taxon>Archangiaceae</taxon>
        <taxon>Archangium</taxon>
    </lineage>
</organism>
<dbReference type="EMBL" id="QUMU01000015">
    <property type="protein sequence ID" value="REG24080.1"/>
    <property type="molecule type" value="Genomic_DNA"/>
</dbReference>
<dbReference type="GO" id="GO:0008168">
    <property type="term" value="F:methyltransferase activity"/>
    <property type="evidence" value="ECO:0007669"/>
    <property type="project" value="UniProtKB-KW"/>
</dbReference>
<dbReference type="PANTHER" id="PTHR43464">
    <property type="entry name" value="METHYLTRANSFERASE"/>
    <property type="match status" value="1"/>
</dbReference>
<evidence type="ECO:0000313" key="6">
    <source>
        <dbReference type="Proteomes" id="UP000256345"/>
    </source>
</evidence>